<organism evidence="1">
    <name type="scientific">marine sediment metagenome</name>
    <dbReference type="NCBI Taxonomy" id="412755"/>
    <lineage>
        <taxon>unclassified sequences</taxon>
        <taxon>metagenomes</taxon>
        <taxon>ecological metagenomes</taxon>
    </lineage>
</organism>
<dbReference type="EMBL" id="BARS01015014">
    <property type="protein sequence ID" value="GAF86579.1"/>
    <property type="molecule type" value="Genomic_DNA"/>
</dbReference>
<accession>X0T043</accession>
<protein>
    <recommendedName>
        <fullName evidence="2">PglZ domain-containing protein</fullName>
    </recommendedName>
</protein>
<sequence length="288" mass="33795">TEEKTRFNNYNLCLILYNRLDEIAHKPEGKIDDREEEVKNKLSFVTRKISEYIRKAKSPERIKIIVSTDHGATRLLKNAKKFNILNSFVVDENSIKHGRFIKITSEEAVKTDDWYVLDTERFGLSEKYAIPRGYGYIGRKPSGYTHGGFSPEETVVPFLRFSQKSPIKPKELNIIYKGEAIFKGRPQQIRFIVKNPNEVKVENVRLEILKYDYRFRPISSIEKFGQEETIPISIELNPKHKVQDGLVSIDTLMSFTVYGKEWVKRIKTRIKVREIMKVEKDFDRMLEI</sequence>
<feature type="non-terminal residue" evidence="1">
    <location>
        <position position="288"/>
    </location>
</feature>
<proteinExistence type="predicted"/>
<comment type="caution">
    <text evidence="1">The sequence shown here is derived from an EMBL/GenBank/DDBJ whole genome shotgun (WGS) entry which is preliminary data.</text>
</comment>
<dbReference type="AlphaFoldDB" id="X0T043"/>
<reference evidence="1" key="1">
    <citation type="journal article" date="2014" name="Front. Microbiol.">
        <title>High frequency of phylogenetically diverse reductive dehalogenase-homologous genes in deep subseafloor sedimentary metagenomes.</title>
        <authorList>
            <person name="Kawai M."/>
            <person name="Futagami T."/>
            <person name="Toyoda A."/>
            <person name="Takaki Y."/>
            <person name="Nishi S."/>
            <person name="Hori S."/>
            <person name="Arai W."/>
            <person name="Tsubouchi T."/>
            <person name="Morono Y."/>
            <person name="Uchiyama I."/>
            <person name="Ito T."/>
            <person name="Fujiyama A."/>
            <person name="Inagaki F."/>
            <person name="Takami H."/>
        </authorList>
    </citation>
    <scope>NUCLEOTIDE SEQUENCE</scope>
    <source>
        <strain evidence="1">Expedition CK06-06</strain>
    </source>
</reference>
<feature type="non-terminal residue" evidence="1">
    <location>
        <position position="1"/>
    </location>
</feature>
<gene>
    <name evidence="1" type="ORF">S01H1_24929</name>
</gene>
<name>X0T043_9ZZZZ</name>
<dbReference type="Pfam" id="PF08665">
    <property type="entry name" value="PglZ"/>
    <property type="match status" value="1"/>
</dbReference>
<evidence type="ECO:0008006" key="2">
    <source>
        <dbReference type="Google" id="ProtNLM"/>
    </source>
</evidence>
<evidence type="ECO:0000313" key="1">
    <source>
        <dbReference type="EMBL" id="GAF86579.1"/>
    </source>
</evidence>